<dbReference type="Proteomes" id="UP000295606">
    <property type="component" value="Unassembled WGS sequence"/>
</dbReference>
<dbReference type="SUPFAM" id="SSF54909">
    <property type="entry name" value="Dimeric alpha+beta barrel"/>
    <property type="match status" value="1"/>
</dbReference>
<dbReference type="PANTHER" id="PTHR41521">
    <property type="match status" value="1"/>
</dbReference>
<dbReference type="Gene3D" id="3.30.70.100">
    <property type="match status" value="1"/>
</dbReference>
<feature type="domain" description="DUF1330" evidence="1">
    <location>
        <begin position="17"/>
        <end position="106"/>
    </location>
</feature>
<dbReference type="PANTHER" id="PTHR41521:SF4">
    <property type="entry name" value="BLR0684 PROTEIN"/>
    <property type="match status" value="1"/>
</dbReference>
<dbReference type="Pfam" id="PF07045">
    <property type="entry name" value="DUF1330"/>
    <property type="match status" value="1"/>
</dbReference>
<comment type="caution">
    <text evidence="2">The sequence shown here is derived from an EMBL/GenBank/DDBJ whole genome shotgun (WGS) entry which is preliminary data.</text>
</comment>
<evidence type="ECO:0000259" key="1">
    <source>
        <dbReference type="Pfam" id="PF07045"/>
    </source>
</evidence>
<evidence type="ECO:0000313" key="2">
    <source>
        <dbReference type="EMBL" id="TDG08113.1"/>
    </source>
</evidence>
<dbReference type="AlphaFoldDB" id="A0A4R5LFB0"/>
<accession>A0A4R5LFB0</accession>
<gene>
    <name evidence="2" type="ORF">E1N52_12070</name>
</gene>
<dbReference type="OrthoDB" id="516779at2"/>
<dbReference type="InterPro" id="IPR011008">
    <property type="entry name" value="Dimeric_a/b-barrel"/>
</dbReference>
<evidence type="ECO:0000313" key="3">
    <source>
        <dbReference type="Proteomes" id="UP000295606"/>
    </source>
</evidence>
<dbReference type="InterPro" id="IPR010753">
    <property type="entry name" value="DUF1330"/>
</dbReference>
<dbReference type="EMBL" id="SMOD01000008">
    <property type="protein sequence ID" value="TDG08113.1"/>
    <property type="molecule type" value="Genomic_DNA"/>
</dbReference>
<reference evidence="2 3" key="1">
    <citation type="submission" date="2019-03" db="EMBL/GenBank/DDBJ databases">
        <title>Paraburkholderia sp. isolated from native Mimosa gymnas in Guartela State Park, Brazil.</title>
        <authorList>
            <person name="Paulitsch F."/>
            <person name="Hungria M."/>
            <person name="Delamuta J.R.M."/>
            <person name="Ribeiro R.A."/>
            <person name="Dall'Agnol R."/>
            <person name="Silva J.S.B."/>
        </authorList>
    </citation>
    <scope>NUCLEOTIDE SEQUENCE [LARGE SCALE GENOMIC DNA]</scope>
    <source>
        <strain evidence="2 3">CNPSo 3008</strain>
    </source>
</reference>
<name>A0A4R5LFB0_9BURK</name>
<sequence>MFRTIRSQPDRSRGMSALVIIDLEVHDRARMEQYEQGAIELMARHGARPLARELRAENYEGAWAPNFFVILEFPDRQAVRHFYDSAEYQPLKALRLQAARSNGIIVVDKAEPPAA</sequence>
<organism evidence="2 3">
    <name type="scientific">Paraburkholderia guartelaensis</name>
    <dbReference type="NCBI Taxonomy" id="2546446"/>
    <lineage>
        <taxon>Bacteria</taxon>
        <taxon>Pseudomonadati</taxon>
        <taxon>Pseudomonadota</taxon>
        <taxon>Betaproteobacteria</taxon>
        <taxon>Burkholderiales</taxon>
        <taxon>Burkholderiaceae</taxon>
        <taxon>Paraburkholderia</taxon>
    </lineage>
</organism>
<proteinExistence type="predicted"/>
<protein>
    <submittedName>
        <fullName evidence="2">DUF1330 domain-containing protein</fullName>
    </submittedName>
</protein>